<dbReference type="EMBL" id="JBHSXS010000041">
    <property type="protein sequence ID" value="MFC6885686.1"/>
    <property type="molecule type" value="Genomic_DNA"/>
</dbReference>
<organism evidence="2 3">
    <name type="scientific">Actinomadura yumaensis</name>
    <dbReference type="NCBI Taxonomy" id="111807"/>
    <lineage>
        <taxon>Bacteria</taxon>
        <taxon>Bacillati</taxon>
        <taxon>Actinomycetota</taxon>
        <taxon>Actinomycetes</taxon>
        <taxon>Streptosporangiales</taxon>
        <taxon>Thermomonosporaceae</taxon>
        <taxon>Actinomadura</taxon>
    </lineage>
</organism>
<gene>
    <name evidence="2" type="ORF">ACFQKB_38415</name>
</gene>
<dbReference type="RefSeq" id="WP_160821943.1">
    <property type="nucleotide sequence ID" value="NZ_JBHSXE010000001.1"/>
</dbReference>
<dbReference type="InterPro" id="IPR035197">
    <property type="entry name" value="DUF5313"/>
</dbReference>
<dbReference type="Pfam" id="PF17240">
    <property type="entry name" value="DUF5313"/>
    <property type="match status" value="1"/>
</dbReference>
<accession>A0ABW2CXH3</accession>
<protein>
    <submittedName>
        <fullName evidence="2">DUF5313 family protein</fullName>
    </submittedName>
</protein>
<feature type="transmembrane region" description="Helical" evidence="1">
    <location>
        <begin position="67"/>
        <end position="87"/>
    </location>
</feature>
<keyword evidence="1" id="KW-0812">Transmembrane</keyword>
<reference evidence="3" key="1">
    <citation type="journal article" date="2019" name="Int. J. Syst. Evol. Microbiol.">
        <title>The Global Catalogue of Microorganisms (GCM) 10K type strain sequencing project: providing services to taxonomists for standard genome sequencing and annotation.</title>
        <authorList>
            <consortium name="The Broad Institute Genomics Platform"/>
            <consortium name="The Broad Institute Genome Sequencing Center for Infectious Disease"/>
            <person name="Wu L."/>
            <person name="Ma J."/>
        </authorList>
    </citation>
    <scope>NUCLEOTIDE SEQUENCE [LARGE SCALE GENOMIC DNA]</scope>
    <source>
        <strain evidence="3">JCM 3369</strain>
    </source>
</reference>
<feature type="transmembrane region" description="Helical" evidence="1">
    <location>
        <begin position="43"/>
        <end position="61"/>
    </location>
</feature>
<keyword evidence="1" id="KW-1133">Transmembrane helix</keyword>
<comment type="caution">
    <text evidence="2">The sequence shown here is derived from an EMBL/GenBank/DDBJ whole genome shotgun (WGS) entry which is preliminary data.</text>
</comment>
<evidence type="ECO:0000313" key="2">
    <source>
        <dbReference type="EMBL" id="MFC6885686.1"/>
    </source>
</evidence>
<evidence type="ECO:0000256" key="1">
    <source>
        <dbReference type="SAM" id="Phobius"/>
    </source>
</evidence>
<proteinExistence type="predicted"/>
<keyword evidence="3" id="KW-1185">Reference proteome</keyword>
<sequence>MARLPGDPGPLGRARYALGFRLPPRYRDWVRHDLVDAGWRLRLLVRHLCLMIPVCLLLALLPGSWWLRALVALLALLTSMFTVAVSADEMRLSRLRRHGLTPPDPR</sequence>
<name>A0ABW2CXH3_9ACTN</name>
<dbReference type="Proteomes" id="UP001596380">
    <property type="component" value="Unassembled WGS sequence"/>
</dbReference>
<keyword evidence="1" id="KW-0472">Membrane</keyword>
<evidence type="ECO:0000313" key="3">
    <source>
        <dbReference type="Proteomes" id="UP001596380"/>
    </source>
</evidence>